<dbReference type="PANTHER" id="PTHR44196:SF3">
    <property type="entry name" value="SHORT CHAIN DEHYDROGENASE FAMILY PROTEIN"/>
    <property type="match status" value="1"/>
</dbReference>
<dbReference type="RefSeq" id="WP_122201729.1">
    <property type="nucleotide sequence ID" value="NZ_CABJFV010000009.1"/>
</dbReference>
<dbReference type="GO" id="GO:0016020">
    <property type="term" value="C:membrane"/>
    <property type="evidence" value="ECO:0007669"/>
    <property type="project" value="TreeGrafter"/>
</dbReference>
<proteinExistence type="inferred from homology"/>
<name>A0A413VLU2_9BACE</name>
<evidence type="ECO:0000256" key="1">
    <source>
        <dbReference type="ARBA" id="ARBA00006484"/>
    </source>
</evidence>
<dbReference type="AlphaFoldDB" id="A0A413VLU2"/>
<dbReference type="GO" id="GO:0016491">
    <property type="term" value="F:oxidoreductase activity"/>
    <property type="evidence" value="ECO:0007669"/>
    <property type="project" value="UniProtKB-KW"/>
</dbReference>
<dbReference type="Proteomes" id="UP000284379">
    <property type="component" value="Unassembled WGS sequence"/>
</dbReference>
<dbReference type="InterPro" id="IPR002347">
    <property type="entry name" value="SDR_fam"/>
</dbReference>
<dbReference type="SUPFAM" id="SSF51735">
    <property type="entry name" value="NAD(P)-binding Rossmann-fold domains"/>
    <property type="match status" value="1"/>
</dbReference>
<dbReference type="EMBL" id="QSGO01000009">
    <property type="protein sequence ID" value="RHB34502.1"/>
    <property type="molecule type" value="Genomic_DNA"/>
</dbReference>
<evidence type="ECO:0000256" key="2">
    <source>
        <dbReference type="ARBA" id="ARBA00023002"/>
    </source>
</evidence>
<protein>
    <submittedName>
        <fullName evidence="3">SDR family NAD(P)-dependent oxidoreductase</fullName>
    </submittedName>
</protein>
<sequence length="238" mass="26813">MKKVIIIGATSGIGRGLAETYINEGCIVGIVGRRELILQEICSQSEDYHYRVCDITNDNDTLYQLNILTNEMGGMDILVICSGVGEVNPELDYRLEKPTLLTNVIGFTNIADWAFLFFQHQQSGQLVVISSIGGIRGSGVAPAYNATKAFQMNYTEGLRQKAAKLPYPLYLTDIRPGFVDTAMAKGEGLFWVTPLDKAVRQIYKAITRKKKIYYISKRWRYIALLLKLIPSYLYCKMM</sequence>
<comment type="similarity">
    <text evidence="1">Belongs to the short-chain dehydrogenases/reductases (SDR) family.</text>
</comment>
<organism evidence="3 4">
    <name type="scientific">Bacteroides nordii</name>
    <dbReference type="NCBI Taxonomy" id="291645"/>
    <lineage>
        <taxon>Bacteria</taxon>
        <taxon>Pseudomonadati</taxon>
        <taxon>Bacteroidota</taxon>
        <taxon>Bacteroidia</taxon>
        <taxon>Bacteroidales</taxon>
        <taxon>Bacteroidaceae</taxon>
        <taxon>Bacteroides</taxon>
    </lineage>
</organism>
<dbReference type="PANTHER" id="PTHR44196">
    <property type="entry name" value="DEHYDROGENASE/REDUCTASE SDR FAMILY MEMBER 7B"/>
    <property type="match status" value="1"/>
</dbReference>
<reference evidence="3 4" key="1">
    <citation type="submission" date="2018-08" db="EMBL/GenBank/DDBJ databases">
        <title>A genome reference for cultivated species of the human gut microbiota.</title>
        <authorList>
            <person name="Zou Y."/>
            <person name="Xue W."/>
            <person name="Luo G."/>
        </authorList>
    </citation>
    <scope>NUCLEOTIDE SEQUENCE [LARGE SCALE GENOMIC DNA]</scope>
    <source>
        <strain evidence="3 4">AM40-30BH</strain>
    </source>
</reference>
<dbReference type="InterPro" id="IPR036291">
    <property type="entry name" value="NAD(P)-bd_dom_sf"/>
</dbReference>
<evidence type="ECO:0000313" key="4">
    <source>
        <dbReference type="Proteomes" id="UP000284379"/>
    </source>
</evidence>
<dbReference type="Pfam" id="PF00106">
    <property type="entry name" value="adh_short"/>
    <property type="match status" value="1"/>
</dbReference>
<dbReference type="Gene3D" id="3.40.50.720">
    <property type="entry name" value="NAD(P)-binding Rossmann-like Domain"/>
    <property type="match status" value="1"/>
</dbReference>
<keyword evidence="2" id="KW-0560">Oxidoreductase</keyword>
<comment type="caution">
    <text evidence="3">The sequence shown here is derived from an EMBL/GenBank/DDBJ whole genome shotgun (WGS) entry which is preliminary data.</text>
</comment>
<gene>
    <name evidence="3" type="ORF">DW888_12545</name>
</gene>
<evidence type="ECO:0000313" key="3">
    <source>
        <dbReference type="EMBL" id="RHB34502.1"/>
    </source>
</evidence>
<dbReference type="PRINTS" id="PR00081">
    <property type="entry name" value="GDHRDH"/>
</dbReference>
<accession>A0A413VLU2</accession>